<dbReference type="EMBL" id="PFAO01000006">
    <property type="protein sequence ID" value="PIT95606.1"/>
    <property type="molecule type" value="Genomic_DNA"/>
</dbReference>
<dbReference type="AlphaFoldDB" id="A0A2M6WSC6"/>
<comment type="caution">
    <text evidence="2">The sequence shown here is derived from an EMBL/GenBank/DDBJ whole genome shotgun (WGS) entry which is preliminary data.</text>
</comment>
<dbReference type="Gene3D" id="1.20.5.340">
    <property type="match status" value="1"/>
</dbReference>
<proteinExistence type="predicted"/>
<evidence type="ECO:0000313" key="2">
    <source>
        <dbReference type="EMBL" id="PIT95606.1"/>
    </source>
</evidence>
<reference evidence="3" key="1">
    <citation type="submission" date="2017-09" db="EMBL/GenBank/DDBJ databases">
        <title>Depth-based differentiation of microbial function through sediment-hosted aquifers and enrichment of novel symbionts in the deep terrestrial subsurface.</title>
        <authorList>
            <person name="Probst A.J."/>
            <person name="Ladd B."/>
            <person name="Jarett J.K."/>
            <person name="Geller-Mcgrath D.E."/>
            <person name="Sieber C.M.K."/>
            <person name="Emerson J.B."/>
            <person name="Anantharaman K."/>
            <person name="Thomas B.C."/>
            <person name="Malmstrom R."/>
            <person name="Stieglmeier M."/>
            <person name="Klingl A."/>
            <person name="Woyke T."/>
            <person name="Ryan C.M."/>
            <person name="Banfield J.F."/>
        </authorList>
    </citation>
    <scope>NUCLEOTIDE SEQUENCE [LARGE SCALE GENOMIC DNA]</scope>
</reference>
<feature type="coiled-coil region" evidence="1">
    <location>
        <begin position="10"/>
        <end position="37"/>
    </location>
</feature>
<gene>
    <name evidence="2" type="ORF">COT96_00255</name>
</gene>
<dbReference type="Proteomes" id="UP000228964">
    <property type="component" value="Unassembled WGS sequence"/>
</dbReference>
<keyword evidence="1" id="KW-0175">Coiled coil</keyword>
<evidence type="ECO:0000256" key="1">
    <source>
        <dbReference type="SAM" id="Coils"/>
    </source>
</evidence>
<organism evidence="2 3">
    <name type="scientific">Candidatus Falkowbacteria bacterium CG10_big_fil_rev_8_21_14_0_10_38_22</name>
    <dbReference type="NCBI Taxonomy" id="1974564"/>
    <lineage>
        <taxon>Bacteria</taxon>
        <taxon>Candidatus Falkowiibacteriota</taxon>
    </lineage>
</organism>
<protein>
    <submittedName>
        <fullName evidence="2">Uncharacterized protein</fullName>
    </submittedName>
</protein>
<name>A0A2M6WSC6_9BACT</name>
<sequence length="85" mass="9631">MTLSPKQFNKIALKEDLNRVENKLDKVADDVSKLVTAVDGLAKNVSDFQAELASNQMAHDRMQKYIESLDKRITKVELRTGIKVK</sequence>
<accession>A0A2M6WSC6</accession>
<evidence type="ECO:0000313" key="3">
    <source>
        <dbReference type="Proteomes" id="UP000228964"/>
    </source>
</evidence>